<dbReference type="InParanoid" id="G0QQP7"/>
<comment type="similarity">
    <text evidence="7">Belongs to the protein kinase superfamily.</text>
</comment>
<dbReference type="STRING" id="857967.G0QQP7"/>
<organism evidence="9 10">
    <name type="scientific">Ichthyophthirius multifiliis</name>
    <name type="common">White spot disease agent</name>
    <name type="synonym">Ich</name>
    <dbReference type="NCBI Taxonomy" id="5932"/>
    <lineage>
        <taxon>Eukaryota</taxon>
        <taxon>Sar</taxon>
        <taxon>Alveolata</taxon>
        <taxon>Ciliophora</taxon>
        <taxon>Intramacronucleata</taxon>
        <taxon>Oligohymenophorea</taxon>
        <taxon>Hymenostomatida</taxon>
        <taxon>Ophryoglenina</taxon>
        <taxon>Ichthyophthirius</taxon>
    </lineage>
</organism>
<dbReference type="GO" id="GO:0000045">
    <property type="term" value="P:autophagosome assembly"/>
    <property type="evidence" value="ECO:0007669"/>
    <property type="project" value="TreeGrafter"/>
</dbReference>
<feature type="domain" description="Protein kinase" evidence="8">
    <location>
        <begin position="8"/>
        <end position="263"/>
    </location>
</feature>
<dbReference type="GO" id="GO:0010506">
    <property type="term" value="P:regulation of autophagy"/>
    <property type="evidence" value="ECO:0007669"/>
    <property type="project" value="InterPro"/>
</dbReference>
<name>G0QQP7_ICHMU</name>
<gene>
    <name evidence="9" type="ORF">IMG5_082300</name>
</gene>
<dbReference type="PANTHER" id="PTHR24348:SF22">
    <property type="entry name" value="NON-SPECIFIC SERINE_THREONINE PROTEIN KINASE"/>
    <property type="match status" value="1"/>
</dbReference>
<dbReference type="GO" id="GO:0005829">
    <property type="term" value="C:cytosol"/>
    <property type="evidence" value="ECO:0007669"/>
    <property type="project" value="TreeGrafter"/>
</dbReference>
<evidence type="ECO:0000256" key="4">
    <source>
        <dbReference type="ARBA" id="ARBA00022777"/>
    </source>
</evidence>
<dbReference type="SUPFAM" id="SSF56112">
    <property type="entry name" value="Protein kinase-like (PK-like)"/>
    <property type="match status" value="1"/>
</dbReference>
<feature type="binding site" evidence="6">
    <location>
        <position position="37"/>
    </location>
    <ligand>
        <name>ATP</name>
        <dbReference type="ChEBI" id="CHEBI:30616"/>
    </ligand>
</feature>
<evidence type="ECO:0000256" key="2">
    <source>
        <dbReference type="ARBA" id="ARBA00022679"/>
    </source>
</evidence>
<accession>G0QQP7</accession>
<keyword evidence="5 6" id="KW-0067">ATP-binding</keyword>
<dbReference type="PROSITE" id="PS00108">
    <property type="entry name" value="PROTEIN_KINASE_ST"/>
    <property type="match status" value="1"/>
</dbReference>
<dbReference type="eggNOG" id="KOG0595">
    <property type="taxonomic scope" value="Eukaryota"/>
</dbReference>
<dbReference type="Proteomes" id="UP000008983">
    <property type="component" value="Unassembled WGS sequence"/>
</dbReference>
<keyword evidence="7" id="KW-0723">Serine/threonine-protein kinase</keyword>
<keyword evidence="4 9" id="KW-0418">Kinase</keyword>
<dbReference type="GO" id="GO:0000407">
    <property type="term" value="C:phagophore assembly site"/>
    <property type="evidence" value="ECO:0007669"/>
    <property type="project" value="TreeGrafter"/>
</dbReference>
<dbReference type="SMART" id="SM00220">
    <property type="entry name" value="S_TKc"/>
    <property type="match status" value="1"/>
</dbReference>
<proteinExistence type="inferred from homology"/>
<dbReference type="GO" id="GO:0004683">
    <property type="term" value="F:calcium/calmodulin-dependent protein kinase activity"/>
    <property type="evidence" value="ECO:0007669"/>
    <property type="project" value="UniProtKB-EC"/>
</dbReference>
<sequence length="327" mass="38045">MSKVIDNYILKEIVGSGQYGKVFKSTHLKTDQTYAIKVIKLEKFKAVPQLHQFTLNEIQTLTKINNPNVIRFIEMLRSQNNVYLVYEFCEGGTLEDILKQKKILSEKEALDIFQQIINAFKCMFRENILHRDLKPSNILLHNNIIKVADFGFCKSLLSATDLTQTMVGSPIYMAPEILKGCNYNIKADIWSMGVVLFEMLFGYCPYEDKTIALLINQIDTKPLFIPKNINSISIQLEELLIKMLTVDPNKRIEWTTLLNHPLFDKNTKKQAVHKTKKTKKQIIKKVQIYILNIWFLCEIKSFFNQKYQVTFLNKKTVKTVPFQASYL</sequence>
<dbReference type="Pfam" id="PF00069">
    <property type="entry name" value="Pkinase"/>
    <property type="match status" value="1"/>
</dbReference>
<dbReference type="OrthoDB" id="436110at2759"/>
<dbReference type="InterPro" id="IPR011009">
    <property type="entry name" value="Kinase-like_dom_sf"/>
</dbReference>
<dbReference type="AlphaFoldDB" id="G0QQP7"/>
<evidence type="ECO:0000256" key="6">
    <source>
        <dbReference type="PROSITE-ProRule" id="PRU10141"/>
    </source>
</evidence>
<dbReference type="FunFam" id="1.10.510.10:FF:000571">
    <property type="entry name" value="Maternal embryonic leucine zipper kinase"/>
    <property type="match status" value="1"/>
</dbReference>
<dbReference type="PROSITE" id="PS00107">
    <property type="entry name" value="PROTEIN_KINASE_ATP"/>
    <property type="match status" value="1"/>
</dbReference>
<dbReference type="Gene3D" id="1.10.510.10">
    <property type="entry name" value="Transferase(Phosphotransferase) domain 1"/>
    <property type="match status" value="1"/>
</dbReference>
<dbReference type="RefSeq" id="XP_004036444.1">
    <property type="nucleotide sequence ID" value="XM_004036396.1"/>
</dbReference>
<keyword evidence="10" id="KW-1185">Reference proteome</keyword>
<dbReference type="PROSITE" id="PS50011">
    <property type="entry name" value="PROTEIN_KINASE_DOM"/>
    <property type="match status" value="1"/>
</dbReference>
<evidence type="ECO:0000256" key="1">
    <source>
        <dbReference type="ARBA" id="ARBA00011245"/>
    </source>
</evidence>
<evidence type="ECO:0000313" key="9">
    <source>
        <dbReference type="EMBL" id="EGR32458.1"/>
    </source>
</evidence>
<evidence type="ECO:0000259" key="8">
    <source>
        <dbReference type="PROSITE" id="PS50011"/>
    </source>
</evidence>
<dbReference type="InterPro" id="IPR017441">
    <property type="entry name" value="Protein_kinase_ATP_BS"/>
</dbReference>
<dbReference type="OMA" id="VRCMPPE"/>
<dbReference type="EC" id="2.7.11.17" evidence="9"/>
<dbReference type="InterPro" id="IPR045269">
    <property type="entry name" value="Atg1-like"/>
</dbReference>
<dbReference type="PANTHER" id="PTHR24348">
    <property type="entry name" value="SERINE/THREONINE-PROTEIN KINASE UNC-51-RELATED"/>
    <property type="match status" value="1"/>
</dbReference>
<keyword evidence="3 6" id="KW-0547">Nucleotide-binding</keyword>
<dbReference type="GeneID" id="14908620"/>
<dbReference type="EMBL" id="GL983666">
    <property type="protein sequence ID" value="EGR32458.1"/>
    <property type="molecule type" value="Genomic_DNA"/>
</dbReference>
<dbReference type="GO" id="GO:0016020">
    <property type="term" value="C:membrane"/>
    <property type="evidence" value="ECO:0007669"/>
    <property type="project" value="TreeGrafter"/>
</dbReference>
<dbReference type="GO" id="GO:0005524">
    <property type="term" value="F:ATP binding"/>
    <property type="evidence" value="ECO:0007669"/>
    <property type="project" value="UniProtKB-UniRule"/>
</dbReference>
<evidence type="ECO:0000256" key="5">
    <source>
        <dbReference type="ARBA" id="ARBA00022840"/>
    </source>
</evidence>
<dbReference type="GO" id="GO:0005776">
    <property type="term" value="C:autophagosome"/>
    <property type="evidence" value="ECO:0007669"/>
    <property type="project" value="TreeGrafter"/>
</dbReference>
<dbReference type="InterPro" id="IPR008271">
    <property type="entry name" value="Ser/Thr_kinase_AS"/>
</dbReference>
<evidence type="ECO:0000256" key="7">
    <source>
        <dbReference type="RuleBase" id="RU000304"/>
    </source>
</evidence>
<comment type="subunit">
    <text evidence="1">Monomer.</text>
</comment>
<protein>
    <submittedName>
        <fullName evidence="9">Protein kinase domain protein</fullName>
        <ecNumber evidence="9">2.7.11.17</ecNumber>
    </submittedName>
</protein>
<reference evidence="9 10" key="1">
    <citation type="submission" date="2011-07" db="EMBL/GenBank/DDBJ databases">
        <authorList>
            <person name="Coyne R."/>
            <person name="Brami D."/>
            <person name="Johnson J."/>
            <person name="Hostetler J."/>
            <person name="Hannick L."/>
            <person name="Clark T."/>
            <person name="Cassidy-Hanley D."/>
            <person name="Inman J."/>
        </authorList>
    </citation>
    <scope>NUCLEOTIDE SEQUENCE [LARGE SCALE GENOMIC DNA]</scope>
    <source>
        <strain evidence="9 10">G5</strain>
    </source>
</reference>
<evidence type="ECO:0000256" key="3">
    <source>
        <dbReference type="ARBA" id="ARBA00022741"/>
    </source>
</evidence>
<keyword evidence="2 9" id="KW-0808">Transferase</keyword>
<dbReference type="InterPro" id="IPR000719">
    <property type="entry name" value="Prot_kinase_dom"/>
</dbReference>
<evidence type="ECO:0000313" key="10">
    <source>
        <dbReference type="Proteomes" id="UP000008983"/>
    </source>
</evidence>